<sequence>MSATLPHIAPGQRRGRGPVTARLAAPCGARAGRVAGTAPNGRIPALRGDRIPALRGDRIPALRRDRGPVVRGPDGWPGRPVGPPDRLSGLNV</sequence>
<comment type="caution">
    <text evidence="2">The sequence shown here is derived from an EMBL/GenBank/DDBJ whole genome shotgun (WGS) entry which is preliminary data.</text>
</comment>
<reference evidence="2" key="1">
    <citation type="journal article" date="2014" name="Int. J. Syst. Evol. Microbiol.">
        <title>Complete genome sequence of Corynebacterium casei LMG S-19264T (=DSM 44701T), isolated from a smear-ripened cheese.</title>
        <authorList>
            <consortium name="US DOE Joint Genome Institute (JGI-PGF)"/>
            <person name="Walter F."/>
            <person name="Albersmeier A."/>
            <person name="Kalinowski J."/>
            <person name="Ruckert C."/>
        </authorList>
    </citation>
    <scope>NUCLEOTIDE SEQUENCE</scope>
    <source>
        <strain evidence="2">JCM 4646</strain>
    </source>
</reference>
<dbReference type="EMBL" id="BNBO01000009">
    <property type="protein sequence ID" value="GHH67855.1"/>
    <property type="molecule type" value="Genomic_DNA"/>
</dbReference>
<reference evidence="2" key="2">
    <citation type="submission" date="2020-09" db="EMBL/GenBank/DDBJ databases">
        <authorList>
            <person name="Sun Q."/>
            <person name="Ohkuma M."/>
        </authorList>
    </citation>
    <scope>NUCLEOTIDE SEQUENCE</scope>
    <source>
        <strain evidence="2">JCM 4646</strain>
    </source>
</reference>
<gene>
    <name evidence="2" type="ORF">GCM10018781_23770</name>
</gene>
<feature type="compositionally biased region" description="Basic and acidic residues" evidence="1">
    <location>
        <begin position="57"/>
        <end position="68"/>
    </location>
</feature>
<dbReference type="Proteomes" id="UP000617734">
    <property type="component" value="Unassembled WGS sequence"/>
</dbReference>
<name>A0A919FL52_9ACTN</name>
<organism evidence="2 3">
    <name type="scientific">Kitasatospora indigofera</name>
    <dbReference type="NCBI Taxonomy" id="67307"/>
    <lineage>
        <taxon>Bacteria</taxon>
        <taxon>Bacillati</taxon>
        <taxon>Actinomycetota</taxon>
        <taxon>Actinomycetes</taxon>
        <taxon>Kitasatosporales</taxon>
        <taxon>Streptomycetaceae</taxon>
        <taxon>Kitasatospora</taxon>
    </lineage>
</organism>
<accession>A0A919FL52</accession>
<feature type="region of interest" description="Disordered" evidence="1">
    <location>
        <begin position="57"/>
        <end position="92"/>
    </location>
</feature>
<keyword evidence="3" id="KW-1185">Reference proteome</keyword>
<evidence type="ECO:0000313" key="3">
    <source>
        <dbReference type="Proteomes" id="UP000617734"/>
    </source>
</evidence>
<proteinExistence type="predicted"/>
<protein>
    <submittedName>
        <fullName evidence="2">Uncharacterized protein</fullName>
    </submittedName>
</protein>
<evidence type="ECO:0000313" key="2">
    <source>
        <dbReference type="EMBL" id="GHH67855.1"/>
    </source>
</evidence>
<evidence type="ECO:0000256" key="1">
    <source>
        <dbReference type="SAM" id="MobiDB-lite"/>
    </source>
</evidence>
<dbReference type="AlphaFoldDB" id="A0A919FL52"/>